<name>A0A1U9Z0L8_9HYPH</name>
<dbReference type="InterPro" id="IPR046335">
    <property type="entry name" value="LacI/GalR-like_sensor"/>
</dbReference>
<gene>
    <name evidence="5" type="primary">degA_4</name>
    <name evidence="5" type="ORF">Mame_01905</name>
</gene>
<organism evidence="5 6">
    <name type="scientific">Martelella mediterranea DSM 17316</name>
    <dbReference type="NCBI Taxonomy" id="1122214"/>
    <lineage>
        <taxon>Bacteria</taxon>
        <taxon>Pseudomonadati</taxon>
        <taxon>Pseudomonadota</taxon>
        <taxon>Alphaproteobacteria</taxon>
        <taxon>Hyphomicrobiales</taxon>
        <taxon>Aurantimonadaceae</taxon>
        <taxon>Martelella</taxon>
    </lineage>
</organism>
<dbReference type="Gene3D" id="3.40.50.2300">
    <property type="match status" value="2"/>
</dbReference>
<dbReference type="Pfam" id="PF13377">
    <property type="entry name" value="Peripla_BP_3"/>
    <property type="match status" value="1"/>
</dbReference>
<dbReference type="InterPro" id="IPR000843">
    <property type="entry name" value="HTH_LacI"/>
</dbReference>
<protein>
    <submittedName>
        <fullName evidence="5">Degradation activator</fullName>
    </submittedName>
</protein>
<keyword evidence="6" id="KW-1185">Reference proteome</keyword>
<dbReference type="Gene3D" id="1.10.260.40">
    <property type="entry name" value="lambda repressor-like DNA-binding domains"/>
    <property type="match status" value="1"/>
</dbReference>
<dbReference type="InterPro" id="IPR028082">
    <property type="entry name" value="Peripla_BP_I"/>
</dbReference>
<sequence>MQFRRKQEAFTIHGKRGKPNRRVRLEEIARNCGVSVSTASRALAGTGGVKDELRAKIVETALALGYVNPTSAAGRRIILATSSVAMIDHQRNQFTYHVLDGLNERAEALGIELVTRAVATPEDEAQLLAEGEADASVAGCLFLTLDDAQVLTRSGGFSKPIVLINGDDPAMRHSSVTPCNRSAARLAADHLLDLGHRRILFLMHPGRRTIERRFEGWRDALRARGIEDINDLVVTVDDWLPELASRAIADRLEQRGADFTAVLTAGDSLAYGAMLAIQQAGYLVPEDFSVVGMDDLPLSGFSDPPLTTMHIPMRHIGSAALSLLLDDLGVTRLPARRVELACWLVERASTAPARADR</sequence>
<reference evidence="5 6" key="1">
    <citation type="submission" date="2017-03" db="EMBL/GenBank/DDBJ databases">
        <title>Foreign affairs: Plasmid Transfer between Roseobacters and Rhizobia.</title>
        <authorList>
            <person name="Bartling P."/>
            <person name="Bunk B."/>
            <person name="Overmann J."/>
            <person name="Brinkmann H."/>
            <person name="Petersen J."/>
        </authorList>
    </citation>
    <scope>NUCLEOTIDE SEQUENCE [LARGE SCALE GENOMIC DNA]</scope>
    <source>
        <strain evidence="5 6">MACL11</strain>
    </source>
</reference>
<keyword evidence="2" id="KW-0238">DNA-binding</keyword>
<accession>A0A1U9Z0L8</accession>
<dbReference type="GO" id="GO:0003700">
    <property type="term" value="F:DNA-binding transcription factor activity"/>
    <property type="evidence" value="ECO:0007669"/>
    <property type="project" value="TreeGrafter"/>
</dbReference>
<dbReference type="EMBL" id="CP020330">
    <property type="protein sequence ID" value="AQZ51247.1"/>
    <property type="molecule type" value="Genomic_DNA"/>
</dbReference>
<evidence type="ECO:0000259" key="4">
    <source>
        <dbReference type="PROSITE" id="PS50932"/>
    </source>
</evidence>
<dbReference type="SMART" id="SM00354">
    <property type="entry name" value="HTH_LACI"/>
    <property type="match status" value="1"/>
</dbReference>
<dbReference type="CDD" id="cd06267">
    <property type="entry name" value="PBP1_LacI_sugar_binding-like"/>
    <property type="match status" value="1"/>
</dbReference>
<evidence type="ECO:0000256" key="1">
    <source>
        <dbReference type="ARBA" id="ARBA00023015"/>
    </source>
</evidence>
<evidence type="ECO:0000313" key="5">
    <source>
        <dbReference type="EMBL" id="AQZ51247.1"/>
    </source>
</evidence>
<dbReference type="SUPFAM" id="SSF53822">
    <property type="entry name" value="Periplasmic binding protein-like I"/>
    <property type="match status" value="1"/>
</dbReference>
<evidence type="ECO:0000256" key="3">
    <source>
        <dbReference type="ARBA" id="ARBA00023163"/>
    </source>
</evidence>
<dbReference type="PROSITE" id="PS50932">
    <property type="entry name" value="HTH_LACI_2"/>
    <property type="match status" value="1"/>
</dbReference>
<dbReference type="Proteomes" id="UP000191135">
    <property type="component" value="Chromosome"/>
</dbReference>
<dbReference type="KEGG" id="mmed:Mame_01905"/>
<dbReference type="InterPro" id="IPR010982">
    <property type="entry name" value="Lambda_DNA-bd_dom_sf"/>
</dbReference>
<dbReference type="SUPFAM" id="SSF47413">
    <property type="entry name" value="lambda repressor-like DNA-binding domains"/>
    <property type="match status" value="1"/>
</dbReference>
<dbReference type="Pfam" id="PF00356">
    <property type="entry name" value="LacI"/>
    <property type="match status" value="1"/>
</dbReference>
<proteinExistence type="predicted"/>
<dbReference type="PANTHER" id="PTHR30146">
    <property type="entry name" value="LACI-RELATED TRANSCRIPTIONAL REPRESSOR"/>
    <property type="match status" value="1"/>
</dbReference>
<feature type="domain" description="HTH lacI-type" evidence="4">
    <location>
        <begin position="23"/>
        <end position="77"/>
    </location>
</feature>
<keyword evidence="3" id="KW-0804">Transcription</keyword>
<dbReference type="CDD" id="cd01392">
    <property type="entry name" value="HTH_LacI"/>
    <property type="match status" value="1"/>
</dbReference>
<keyword evidence="1" id="KW-0805">Transcription regulation</keyword>
<dbReference type="PANTHER" id="PTHR30146:SF109">
    <property type="entry name" value="HTH-TYPE TRANSCRIPTIONAL REGULATOR GALS"/>
    <property type="match status" value="1"/>
</dbReference>
<evidence type="ECO:0000256" key="2">
    <source>
        <dbReference type="ARBA" id="ARBA00023125"/>
    </source>
</evidence>
<dbReference type="AlphaFoldDB" id="A0A1U9Z0L8"/>
<dbReference type="eggNOG" id="COG1609">
    <property type="taxonomic scope" value="Bacteria"/>
</dbReference>
<evidence type="ECO:0000313" key="6">
    <source>
        <dbReference type="Proteomes" id="UP000191135"/>
    </source>
</evidence>
<dbReference type="RefSeq" id="WP_018062889.1">
    <property type="nucleotide sequence ID" value="NZ_AQWH01000001.1"/>
</dbReference>
<dbReference type="STRING" id="1122214.Mame_01905"/>
<dbReference type="GO" id="GO:0000976">
    <property type="term" value="F:transcription cis-regulatory region binding"/>
    <property type="evidence" value="ECO:0007669"/>
    <property type="project" value="TreeGrafter"/>
</dbReference>